<comment type="caution">
    <text evidence="2">The sequence shown here is derived from an EMBL/GenBank/DDBJ whole genome shotgun (WGS) entry which is preliminary data.</text>
</comment>
<name>A0A1Z5JLL7_FISSO</name>
<dbReference type="EMBL" id="BDSP01000084">
    <property type="protein sequence ID" value="GAX14806.1"/>
    <property type="molecule type" value="Genomic_DNA"/>
</dbReference>
<feature type="transmembrane region" description="Helical" evidence="1">
    <location>
        <begin position="12"/>
        <end position="35"/>
    </location>
</feature>
<proteinExistence type="predicted"/>
<protein>
    <submittedName>
        <fullName evidence="2">Uncharacterized protein</fullName>
    </submittedName>
</protein>
<keyword evidence="1" id="KW-1133">Transmembrane helix</keyword>
<evidence type="ECO:0000313" key="3">
    <source>
        <dbReference type="Proteomes" id="UP000198406"/>
    </source>
</evidence>
<sequence length="90" mass="9875">MTIVTIVTIMPVMSIVSAVVAIVTVVTIVAVVTIMTTNLQSTVLRFHRCQVVNASDVCAGNRKEKESQNGCFDSRIFHLGSVVREKQRIL</sequence>
<keyword evidence="1" id="KW-0812">Transmembrane</keyword>
<keyword evidence="3" id="KW-1185">Reference proteome</keyword>
<organism evidence="2 3">
    <name type="scientific">Fistulifera solaris</name>
    <name type="common">Oleaginous diatom</name>
    <dbReference type="NCBI Taxonomy" id="1519565"/>
    <lineage>
        <taxon>Eukaryota</taxon>
        <taxon>Sar</taxon>
        <taxon>Stramenopiles</taxon>
        <taxon>Ochrophyta</taxon>
        <taxon>Bacillariophyta</taxon>
        <taxon>Bacillariophyceae</taxon>
        <taxon>Bacillariophycidae</taxon>
        <taxon>Naviculales</taxon>
        <taxon>Naviculaceae</taxon>
        <taxon>Fistulifera</taxon>
    </lineage>
</organism>
<dbReference type="InParanoid" id="A0A1Z5JLL7"/>
<keyword evidence="1" id="KW-0472">Membrane</keyword>
<accession>A0A1Z5JLL7</accession>
<dbReference type="AlphaFoldDB" id="A0A1Z5JLL7"/>
<gene>
    <name evidence="2" type="ORF">FisN_29Lu006</name>
</gene>
<dbReference type="Proteomes" id="UP000198406">
    <property type="component" value="Unassembled WGS sequence"/>
</dbReference>
<reference evidence="2 3" key="1">
    <citation type="journal article" date="2015" name="Plant Cell">
        <title>Oil accumulation by the oleaginous diatom Fistulifera solaris as revealed by the genome and transcriptome.</title>
        <authorList>
            <person name="Tanaka T."/>
            <person name="Maeda Y."/>
            <person name="Veluchamy A."/>
            <person name="Tanaka M."/>
            <person name="Abida H."/>
            <person name="Marechal E."/>
            <person name="Bowler C."/>
            <person name="Muto M."/>
            <person name="Sunaga Y."/>
            <person name="Tanaka M."/>
            <person name="Yoshino T."/>
            <person name="Taniguchi T."/>
            <person name="Fukuda Y."/>
            <person name="Nemoto M."/>
            <person name="Matsumoto M."/>
            <person name="Wong P.S."/>
            <person name="Aburatani S."/>
            <person name="Fujibuchi W."/>
        </authorList>
    </citation>
    <scope>NUCLEOTIDE SEQUENCE [LARGE SCALE GENOMIC DNA]</scope>
    <source>
        <strain evidence="2 3">JPCC DA0580</strain>
    </source>
</reference>
<evidence type="ECO:0000313" key="2">
    <source>
        <dbReference type="EMBL" id="GAX14806.1"/>
    </source>
</evidence>
<evidence type="ECO:0000256" key="1">
    <source>
        <dbReference type="SAM" id="Phobius"/>
    </source>
</evidence>